<sequence>MINIDNFLRQHKDIMEEVNQIDKIVNKSDYENNLDEFVFHINNLAGKLKIHLSSEDKYLYPNLVDAEDSGLRSMAKYYIDEMGSIADTFTNYKNEFNTKSKINGKLNSFVSETRQIISQIKKRISKEEAELYKLIVEKGI</sequence>
<gene>
    <name evidence="1" type="ORF">rsdtw13_37990</name>
</gene>
<accession>A0ACB5RHJ9</accession>
<organism evidence="1 2">
    <name type="scientific">Inconstantimicrobium mannanitabidum</name>
    <dbReference type="NCBI Taxonomy" id="1604901"/>
    <lineage>
        <taxon>Bacteria</taxon>
        <taxon>Bacillati</taxon>
        <taxon>Bacillota</taxon>
        <taxon>Clostridia</taxon>
        <taxon>Eubacteriales</taxon>
        <taxon>Clostridiaceae</taxon>
        <taxon>Inconstantimicrobium</taxon>
    </lineage>
</organism>
<evidence type="ECO:0000313" key="2">
    <source>
        <dbReference type="Proteomes" id="UP001058074"/>
    </source>
</evidence>
<comment type="caution">
    <text evidence="1">The sequence shown here is derived from an EMBL/GenBank/DDBJ whole genome shotgun (WGS) entry which is preliminary data.</text>
</comment>
<keyword evidence="2" id="KW-1185">Reference proteome</keyword>
<dbReference type="EMBL" id="BROD01000001">
    <property type="protein sequence ID" value="GKX68541.1"/>
    <property type="molecule type" value="Genomic_DNA"/>
</dbReference>
<name>A0ACB5RHJ9_9CLOT</name>
<protein>
    <submittedName>
        <fullName evidence="1">Uncharacterized protein</fullName>
    </submittedName>
</protein>
<dbReference type="Proteomes" id="UP001058074">
    <property type="component" value="Unassembled WGS sequence"/>
</dbReference>
<evidence type="ECO:0000313" key="1">
    <source>
        <dbReference type="EMBL" id="GKX68541.1"/>
    </source>
</evidence>
<proteinExistence type="predicted"/>
<reference evidence="1" key="1">
    <citation type="journal article" date="2025" name="Int. J. Syst. Evol. Microbiol.">
        <title>Inconstantimicrobium mannanitabidum sp. nov., a novel member of the family Clostridiaceae isolated from anoxic soil under the treatment of reductive soil disinfestation.</title>
        <authorList>
            <person name="Ueki A."/>
            <person name="Tonouchi A."/>
            <person name="Honma S."/>
            <person name="Kaku N."/>
            <person name="Ueki K."/>
        </authorList>
    </citation>
    <scope>NUCLEOTIDE SEQUENCE</scope>
    <source>
        <strain evidence="1">TW13</strain>
    </source>
</reference>